<feature type="compositionally biased region" description="Polar residues" evidence="7">
    <location>
        <begin position="370"/>
        <end position="380"/>
    </location>
</feature>
<comment type="similarity">
    <text evidence="2 6">Belongs to the SCC2/Nipped-B family.</text>
</comment>
<reference evidence="9" key="1">
    <citation type="submission" date="2023-03" db="EMBL/GenBank/DDBJ databases">
        <title>Massive genome expansion in bonnet fungi (Mycena s.s.) driven by repeated elements and novel gene families across ecological guilds.</title>
        <authorList>
            <consortium name="Lawrence Berkeley National Laboratory"/>
            <person name="Harder C.B."/>
            <person name="Miyauchi S."/>
            <person name="Viragh M."/>
            <person name="Kuo A."/>
            <person name="Thoen E."/>
            <person name="Andreopoulos B."/>
            <person name="Lu D."/>
            <person name="Skrede I."/>
            <person name="Drula E."/>
            <person name="Henrissat B."/>
            <person name="Morin E."/>
            <person name="Kohler A."/>
            <person name="Barry K."/>
            <person name="LaButti K."/>
            <person name="Morin E."/>
            <person name="Salamov A."/>
            <person name="Lipzen A."/>
            <person name="Mereny Z."/>
            <person name="Hegedus B."/>
            <person name="Baldrian P."/>
            <person name="Stursova M."/>
            <person name="Weitz H."/>
            <person name="Taylor A."/>
            <person name="Grigoriev I.V."/>
            <person name="Nagy L.G."/>
            <person name="Martin F."/>
            <person name="Kauserud H."/>
        </authorList>
    </citation>
    <scope>NUCLEOTIDE SEQUENCE</scope>
    <source>
        <strain evidence="9">9144</strain>
    </source>
</reference>
<evidence type="ECO:0000256" key="7">
    <source>
        <dbReference type="SAM" id="MobiDB-lite"/>
    </source>
</evidence>
<dbReference type="InterPro" id="IPR016024">
    <property type="entry name" value="ARM-type_fold"/>
</dbReference>
<feature type="compositionally biased region" description="Basic residues" evidence="7">
    <location>
        <begin position="519"/>
        <end position="530"/>
    </location>
</feature>
<comment type="subcellular location">
    <subcellularLocation>
        <location evidence="1 6">Nucleus</location>
    </subcellularLocation>
</comment>
<dbReference type="GO" id="GO:0010468">
    <property type="term" value="P:regulation of gene expression"/>
    <property type="evidence" value="ECO:0007669"/>
    <property type="project" value="InterPro"/>
</dbReference>
<dbReference type="Gene3D" id="1.25.10.10">
    <property type="entry name" value="Leucine-rich Repeat Variant"/>
    <property type="match status" value="1"/>
</dbReference>
<feature type="region of interest" description="Disordered" evidence="7">
    <location>
        <begin position="224"/>
        <end position="319"/>
    </location>
</feature>
<evidence type="ECO:0000256" key="5">
    <source>
        <dbReference type="ARBA" id="ARBA00023306"/>
    </source>
</evidence>
<evidence type="ECO:0000256" key="2">
    <source>
        <dbReference type="ARBA" id="ARBA00009252"/>
    </source>
</evidence>
<dbReference type="InterPro" id="IPR011989">
    <property type="entry name" value="ARM-like"/>
</dbReference>
<dbReference type="GO" id="GO:0140588">
    <property type="term" value="P:chromatin looping"/>
    <property type="evidence" value="ECO:0007669"/>
    <property type="project" value="InterPro"/>
</dbReference>
<dbReference type="InterPro" id="IPR026003">
    <property type="entry name" value="Cohesin_HEAT"/>
</dbReference>
<keyword evidence="3 6" id="KW-0677">Repeat</keyword>
<evidence type="ECO:0000259" key="8">
    <source>
        <dbReference type="Pfam" id="PF12830"/>
    </source>
</evidence>
<dbReference type="EMBL" id="JARJCW010000053">
    <property type="protein sequence ID" value="KAJ7202880.1"/>
    <property type="molecule type" value="Genomic_DNA"/>
</dbReference>
<feature type="domain" description="Sister chromatid cohesion C-terminal" evidence="8">
    <location>
        <begin position="1616"/>
        <end position="1798"/>
    </location>
</feature>
<evidence type="ECO:0000313" key="9">
    <source>
        <dbReference type="EMBL" id="KAJ7202880.1"/>
    </source>
</evidence>
<keyword evidence="10" id="KW-1185">Reference proteome</keyword>
<feature type="compositionally biased region" description="Low complexity" evidence="7">
    <location>
        <begin position="301"/>
        <end position="319"/>
    </location>
</feature>
<accession>A0AAD6Y8X9</accession>
<dbReference type="GO" id="GO:0071169">
    <property type="term" value="P:establishment of protein localization to chromatin"/>
    <property type="evidence" value="ECO:0007669"/>
    <property type="project" value="TreeGrafter"/>
</dbReference>
<dbReference type="PANTHER" id="PTHR21704:SF18">
    <property type="entry name" value="NIPPED-B-LIKE PROTEIN"/>
    <property type="match status" value="1"/>
</dbReference>
<dbReference type="GO" id="GO:0003682">
    <property type="term" value="F:chromatin binding"/>
    <property type="evidence" value="ECO:0007669"/>
    <property type="project" value="TreeGrafter"/>
</dbReference>
<dbReference type="GO" id="GO:0034087">
    <property type="term" value="P:establishment of mitotic sister chromatid cohesion"/>
    <property type="evidence" value="ECO:0007669"/>
    <property type="project" value="TreeGrafter"/>
</dbReference>
<feature type="compositionally biased region" description="Basic and acidic residues" evidence="7">
    <location>
        <begin position="381"/>
        <end position="391"/>
    </location>
</feature>
<keyword evidence="4 6" id="KW-0539">Nucleus</keyword>
<evidence type="ECO:0000313" key="10">
    <source>
        <dbReference type="Proteomes" id="UP001219525"/>
    </source>
</evidence>
<dbReference type="PANTHER" id="PTHR21704">
    <property type="entry name" value="NIPPED-B-LIKE PROTEIN DELANGIN SCC2-RELATED"/>
    <property type="match status" value="1"/>
</dbReference>
<keyword evidence="5 6" id="KW-0131">Cell cycle</keyword>
<feature type="region of interest" description="Disordered" evidence="7">
    <location>
        <begin position="335"/>
        <end position="391"/>
    </location>
</feature>
<dbReference type="CDD" id="cd23958">
    <property type="entry name" value="SCC2"/>
    <property type="match status" value="1"/>
</dbReference>
<feature type="region of interest" description="Disordered" evidence="7">
    <location>
        <begin position="498"/>
        <end position="547"/>
    </location>
</feature>
<dbReference type="Pfam" id="PF12765">
    <property type="entry name" value="Cohesin_HEAT"/>
    <property type="match status" value="1"/>
</dbReference>
<dbReference type="InterPro" id="IPR033031">
    <property type="entry name" value="Scc2/Nipped-B"/>
</dbReference>
<evidence type="ECO:0000256" key="6">
    <source>
        <dbReference type="RuleBase" id="RU364107"/>
    </source>
</evidence>
<dbReference type="Proteomes" id="UP001219525">
    <property type="component" value="Unassembled WGS sequence"/>
</dbReference>
<dbReference type="Pfam" id="PF12830">
    <property type="entry name" value="Nipped-B_C"/>
    <property type="match status" value="1"/>
</dbReference>
<feature type="region of interest" description="Disordered" evidence="7">
    <location>
        <begin position="148"/>
        <end position="180"/>
    </location>
</feature>
<protein>
    <recommendedName>
        <fullName evidence="6">Sister chromatid cohesion protein</fullName>
    </recommendedName>
</protein>
<proteinExistence type="inferred from homology"/>
<dbReference type="GO" id="GO:0061775">
    <property type="term" value="F:cohesin loader activity"/>
    <property type="evidence" value="ECO:0007669"/>
    <property type="project" value="InterPro"/>
</dbReference>
<evidence type="ECO:0000256" key="3">
    <source>
        <dbReference type="ARBA" id="ARBA00022737"/>
    </source>
</evidence>
<dbReference type="GO" id="GO:0090694">
    <property type="term" value="C:Scc2-Scc4 cohesin loading complex"/>
    <property type="evidence" value="ECO:0007669"/>
    <property type="project" value="TreeGrafter"/>
</dbReference>
<dbReference type="GO" id="GO:1990414">
    <property type="term" value="P:replication-born double-strand break repair via sister chromatid exchange"/>
    <property type="evidence" value="ECO:0007669"/>
    <property type="project" value="TreeGrafter"/>
</dbReference>
<sequence length="1939" mass="213045">MSGHWYAAQGPSCVREQPNPDPVQDAHSLLTMYPLASANPSTHVTRHLGSLSINGAPPSSIQPQYYATYPQGNPPPYTEYAAEVQYLTSEPGDDSGYWEDARNEVSSMISHQAEPSYPYPSTSAQTNAQLSTYRSNPFAQVILQRANPATAYPTPPPPSSSSLAFALGPPPSQPQPQTVYQPQQSPAFFNEFLAQKSKEISRPAGPSQSRTPKVEDPPKAIYQAQSSSIPNKTADAVRPSTPPRTQKHSIDESPDPLAITPLITPHKRKSVTQLNSPSVKRLRSPLPTPVPITPSTDSKSRASLLSTPSSSHSNISTPSRSRVTMAYIEVPSKPWATTPKSTLRRMYPPSSPNDLGGYGSEEDSPRHHLTNSSARVTSARRTGDRDERSPLEKLTALLEDIFEAEDALPPDVDITSLSPEFFSLQTTVDCSRPLLQPTLIRKLTKYILQVAQPGKRIRHVTTGNTPRAKDKALGDVDTTTLARILKLLERSVKAGEDLDPFAGPSAAPSGSTPASPRKSTTKKTKAKRPSKSLSGDEADPEVMPIDSGPVTLTDLDFAKLARALDTARDSIFAAECCLSLLSAGRLTKQLYSEELITACMNAVKNQLTKVIYLFVEASAGATPGSELLQDVLRTGSHRHVLSETFQSLSAVLPRLSALINAESVAMSDSIIIQAVYIAIGPFFVVDAGEDGAKKEKENAIIRTFGKSAMRGLRLDALSLIRTIFANHDDQREWIIEEILTSLIKLSDTKQKVGQFRLRDGRTIRTVSALLLQLVQTSAHDVRITAQGIAKERQNKIALRRQESFSESQSQSPPEEFLDEQDNAEIRLYKSGLESATKAAKKIIIFLTQRSGKGKTTKNSNEAEYRAIFDNLISDLLSVLYWPEYPAASLLLSIASKFMLSSLDDVKTTQTDSNAAKTMALDHLGVIAARIRSSMLKFQTLTDSTSKFGPMKPLDEANICSIVANLDTKSLDRLLGNHRDVAAHLSKRSSEEQAYDSARELTAATLGQELAVALERLNLSISSPEEDDDLNLRERSMLLPFGQKIKAALHNVWKDQSRDVFDIGSQEEAARIDRVAEEIGTIQMLKNSFQPILNIILLALDAPPIFMRTKALRALGQIVTSDPTILGEPNVRRAIESHLLDSSPAVRDAAVELIGKYMIDSPEVAGDYYNKIADRMADTGLSVRKRVIKLLKAFYGVIDDNARKVDISMRLVLRMVDEDETVKELAIKTIEELWFPVTLPSALKSRGGAIANQDKGPLLSKVAVIMGTSAHFNDRQSPLEDILHHIIADKQGNEAAYLHTRYAEICEVLIDGLVDASDLPGFTVINCVRTIYLLTASYPAVLSGSNASTLLPYLKNATTAEEQATSDYLLKIFRASIPHMPKTAVKFGQELQAILQPMVIKPSPVGGLQGLQESVACMCTVVQCLTHDFARLVALLKSCNSRIKQSIKNATAGPIPANDIRPLSILIVIIALLGEHCDFERMRRETPAVVSDLESISLSGSIIEHIYGVLLQLYEKCDDPGFRGRILQCLGFLFRAQPTLMTTDRSAVIMDEIFSSPDEDRRGRLLKIIQEFLISEAVKHAAKQKDALAIKGKVKASDINMDELVGNTDGFADSGVSSAVVQRYITYILDAALSQHPQTQAAAIDVLTFTIKQGLAHPLQSFPVIVALETSPSPNLSGRASALHSLLHQKHASLLNTRYVQSARASFDYQRKVNPHQLQGFRMQPTPIALLQRWYSLVREKRVSRQEFLKSLVKVFHPARPDEATQDDVAFIRYMAENFASFDYKTQEEVITVIKDLTAVLSVDGMRLLEIISPSHLISQLRGPAAGGETMDVDTQGQDQDRRPLMRASVIIGMVMLLKAHLKNLYSLSEEKCSKFVTGKKSAIGDKPATKRNDKPISWARLPYATAPILTTSDVESQRTRIIEVWNEDGVAPEPEDELE</sequence>
<dbReference type="SUPFAM" id="SSF48371">
    <property type="entry name" value="ARM repeat"/>
    <property type="match status" value="1"/>
</dbReference>
<dbReference type="InterPro" id="IPR024986">
    <property type="entry name" value="Nipped-B_C"/>
</dbReference>
<feature type="compositionally biased region" description="Low complexity" evidence="7">
    <location>
        <begin position="502"/>
        <end position="518"/>
    </location>
</feature>
<feature type="region of interest" description="Disordered" evidence="7">
    <location>
        <begin position="1"/>
        <end position="21"/>
    </location>
</feature>
<evidence type="ECO:0000256" key="1">
    <source>
        <dbReference type="ARBA" id="ARBA00004123"/>
    </source>
</evidence>
<evidence type="ECO:0000256" key="4">
    <source>
        <dbReference type="ARBA" id="ARBA00023242"/>
    </source>
</evidence>
<gene>
    <name evidence="9" type="ORF">GGX14DRAFT_653372</name>
</gene>
<name>A0AAD6Y8X9_9AGAR</name>
<comment type="caution">
    <text evidence="9">The sequence shown here is derived from an EMBL/GenBank/DDBJ whole genome shotgun (WGS) entry which is preliminary data.</text>
</comment>
<organism evidence="9 10">
    <name type="scientific">Mycena pura</name>
    <dbReference type="NCBI Taxonomy" id="153505"/>
    <lineage>
        <taxon>Eukaryota</taxon>
        <taxon>Fungi</taxon>
        <taxon>Dikarya</taxon>
        <taxon>Basidiomycota</taxon>
        <taxon>Agaricomycotina</taxon>
        <taxon>Agaricomycetes</taxon>
        <taxon>Agaricomycetidae</taxon>
        <taxon>Agaricales</taxon>
        <taxon>Marasmiineae</taxon>
        <taxon>Mycenaceae</taxon>
        <taxon>Mycena</taxon>
    </lineage>
</organism>
<feature type="region of interest" description="Disordered" evidence="7">
    <location>
        <begin position="198"/>
        <end position="217"/>
    </location>
</feature>